<evidence type="ECO:0000313" key="2">
    <source>
        <dbReference type="Proteomes" id="UP000198925"/>
    </source>
</evidence>
<keyword evidence="2" id="KW-1185">Reference proteome</keyword>
<sequence length="46" mass="5280">MNDREFQAKLDELDQLLNDPDVRMDPHRVWTLLAEISAAEAQIAAE</sequence>
<accession>A0A1G6JLL5</accession>
<dbReference type="AlphaFoldDB" id="A0A1G6JLL5"/>
<dbReference type="OrthoDB" id="7281774at2"/>
<protein>
    <submittedName>
        <fullName evidence="1">Uncharacterized protein</fullName>
    </submittedName>
</protein>
<gene>
    <name evidence="1" type="ORF">SAMN04487779_1001192</name>
</gene>
<organism evidence="1 2">
    <name type="scientific">Belnapia rosea</name>
    <dbReference type="NCBI Taxonomy" id="938405"/>
    <lineage>
        <taxon>Bacteria</taxon>
        <taxon>Pseudomonadati</taxon>
        <taxon>Pseudomonadota</taxon>
        <taxon>Alphaproteobacteria</taxon>
        <taxon>Acetobacterales</taxon>
        <taxon>Roseomonadaceae</taxon>
        <taxon>Belnapia</taxon>
    </lineage>
</organism>
<dbReference type="RefSeq" id="WP_090560519.1">
    <property type="nucleotide sequence ID" value="NZ_FMXZ01000001.1"/>
</dbReference>
<reference evidence="1 2" key="1">
    <citation type="submission" date="2016-10" db="EMBL/GenBank/DDBJ databases">
        <authorList>
            <person name="de Groot N.N."/>
        </authorList>
    </citation>
    <scope>NUCLEOTIDE SEQUENCE [LARGE SCALE GENOMIC DNA]</scope>
    <source>
        <strain evidence="1 2">CPCC 100156</strain>
    </source>
</reference>
<dbReference type="EMBL" id="FMZX01000001">
    <property type="protein sequence ID" value="SDC18836.1"/>
    <property type="molecule type" value="Genomic_DNA"/>
</dbReference>
<proteinExistence type="predicted"/>
<dbReference type="Proteomes" id="UP000198925">
    <property type="component" value="Unassembled WGS sequence"/>
</dbReference>
<evidence type="ECO:0000313" key="1">
    <source>
        <dbReference type="EMBL" id="SDC18836.1"/>
    </source>
</evidence>
<name>A0A1G6JLL5_9PROT</name>